<feature type="chain" id="PRO_5021920898" evidence="1">
    <location>
        <begin position="23"/>
        <end position="124"/>
    </location>
</feature>
<dbReference type="AlphaFoldDB" id="A0A538SQP6"/>
<evidence type="ECO:0000313" key="2">
    <source>
        <dbReference type="EMBL" id="TMQ53704.1"/>
    </source>
</evidence>
<proteinExistence type="predicted"/>
<accession>A0A538SQP6</accession>
<comment type="caution">
    <text evidence="2">The sequence shown here is derived from an EMBL/GenBank/DDBJ whole genome shotgun (WGS) entry which is preliminary data.</text>
</comment>
<name>A0A538SQP6_UNCEI</name>
<protein>
    <submittedName>
        <fullName evidence="2">Uncharacterized protein</fullName>
    </submittedName>
</protein>
<dbReference type="Proteomes" id="UP000319829">
    <property type="component" value="Unassembled WGS sequence"/>
</dbReference>
<feature type="signal peptide" evidence="1">
    <location>
        <begin position="1"/>
        <end position="22"/>
    </location>
</feature>
<dbReference type="EMBL" id="VBOU01000082">
    <property type="protein sequence ID" value="TMQ53704.1"/>
    <property type="molecule type" value="Genomic_DNA"/>
</dbReference>
<organism evidence="2 3">
    <name type="scientific">Eiseniibacteriota bacterium</name>
    <dbReference type="NCBI Taxonomy" id="2212470"/>
    <lineage>
        <taxon>Bacteria</taxon>
        <taxon>Candidatus Eiseniibacteriota</taxon>
    </lineage>
</organism>
<reference evidence="2 3" key="1">
    <citation type="journal article" date="2019" name="Nat. Microbiol.">
        <title>Mediterranean grassland soil C-N compound turnover is dependent on rainfall and depth, and is mediated by genomically divergent microorganisms.</title>
        <authorList>
            <person name="Diamond S."/>
            <person name="Andeer P.F."/>
            <person name="Li Z."/>
            <person name="Crits-Christoph A."/>
            <person name="Burstein D."/>
            <person name="Anantharaman K."/>
            <person name="Lane K.R."/>
            <person name="Thomas B.C."/>
            <person name="Pan C."/>
            <person name="Northen T.R."/>
            <person name="Banfield J.F."/>
        </authorList>
    </citation>
    <scope>NUCLEOTIDE SEQUENCE [LARGE SCALE GENOMIC DNA]</scope>
    <source>
        <strain evidence="2">WS_4</strain>
    </source>
</reference>
<sequence>MKKGIVGFVMAAAVVLAISAQAGQPSKHPATTVTGEVVDTGCYLGHASKGASHASCATMCINQGMPMGVLTQKGVLYLVTMNHDNPDAYNKLKGMAGKNVAVTGHVYSRSGMTGIEIDSFKPAA</sequence>
<evidence type="ECO:0000256" key="1">
    <source>
        <dbReference type="SAM" id="SignalP"/>
    </source>
</evidence>
<evidence type="ECO:0000313" key="3">
    <source>
        <dbReference type="Proteomes" id="UP000319829"/>
    </source>
</evidence>
<keyword evidence="1" id="KW-0732">Signal</keyword>
<gene>
    <name evidence="2" type="ORF">E6K74_08710</name>
</gene>